<keyword evidence="2" id="KW-0677">Repeat</keyword>
<feature type="disulfide bond" evidence="5">
    <location>
        <begin position="486"/>
        <end position="504"/>
    </location>
</feature>
<dbReference type="PRINTS" id="PR00261">
    <property type="entry name" value="LDLRECEPTOR"/>
</dbReference>
<accession>A0ABM5EQE9</accession>
<feature type="disulfide bond" evidence="5">
    <location>
        <begin position="498"/>
        <end position="513"/>
    </location>
</feature>
<dbReference type="Proteomes" id="UP001652642">
    <property type="component" value="Chromosome 8"/>
</dbReference>
<dbReference type="GeneID" id="110079355"/>
<dbReference type="PROSITE" id="PS50038">
    <property type="entry name" value="FZ"/>
    <property type="match status" value="1"/>
</dbReference>
<dbReference type="SMART" id="SM00042">
    <property type="entry name" value="CUB"/>
    <property type="match status" value="2"/>
</dbReference>
<dbReference type="Pfam" id="PF00057">
    <property type="entry name" value="Ldl_recept_a"/>
    <property type="match status" value="2"/>
</dbReference>
<dbReference type="SUPFAM" id="SSF49854">
    <property type="entry name" value="Spermadhesin, CUB domain"/>
    <property type="match status" value="2"/>
</dbReference>
<dbReference type="PANTHER" id="PTHR24251:SF30">
    <property type="entry name" value="MEMBRANE FRIZZLED-RELATED PROTEIN"/>
    <property type="match status" value="1"/>
</dbReference>
<dbReference type="InterPro" id="IPR036790">
    <property type="entry name" value="Frizzled_dom_sf"/>
</dbReference>
<keyword evidence="7" id="KW-1133">Transmembrane helix</keyword>
<dbReference type="CDD" id="cd07066">
    <property type="entry name" value="CRD_FZ"/>
    <property type="match status" value="1"/>
</dbReference>
<feature type="domain" description="CUB" evidence="8">
    <location>
        <begin position="359"/>
        <end position="472"/>
    </location>
</feature>
<feature type="compositionally biased region" description="Low complexity" evidence="6">
    <location>
        <begin position="172"/>
        <end position="183"/>
    </location>
</feature>
<organism evidence="10 11">
    <name type="scientific">Pogona vitticeps</name>
    <name type="common">central bearded dragon</name>
    <dbReference type="NCBI Taxonomy" id="103695"/>
    <lineage>
        <taxon>Eukaryota</taxon>
        <taxon>Metazoa</taxon>
        <taxon>Chordata</taxon>
        <taxon>Craniata</taxon>
        <taxon>Vertebrata</taxon>
        <taxon>Euteleostomi</taxon>
        <taxon>Lepidosauria</taxon>
        <taxon>Squamata</taxon>
        <taxon>Bifurcata</taxon>
        <taxon>Unidentata</taxon>
        <taxon>Episquamata</taxon>
        <taxon>Toxicofera</taxon>
        <taxon>Iguania</taxon>
        <taxon>Acrodonta</taxon>
        <taxon>Agamidae</taxon>
        <taxon>Amphibolurinae</taxon>
        <taxon>Pogona</taxon>
    </lineage>
</organism>
<protein>
    <submittedName>
        <fullName evidence="11">Membrane frizzled-related protein isoform X1</fullName>
    </submittedName>
</protein>
<comment type="subcellular location">
    <subcellularLocation>
        <location evidence="1">Cell membrane</location>
        <topology evidence="1">Single-pass membrane protein</topology>
    </subcellularLocation>
</comment>
<dbReference type="SMART" id="SM00063">
    <property type="entry name" value="FRI"/>
    <property type="match status" value="1"/>
</dbReference>
<keyword evidence="10" id="KW-1185">Reference proteome</keyword>
<feature type="domain" description="FZ" evidence="9">
    <location>
        <begin position="520"/>
        <end position="638"/>
    </location>
</feature>
<dbReference type="InterPro" id="IPR035914">
    <property type="entry name" value="Sperma_CUB_dom_sf"/>
</dbReference>
<dbReference type="RefSeq" id="XP_072835368.1">
    <property type="nucleotide sequence ID" value="XM_072979267.1"/>
</dbReference>
<dbReference type="SUPFAM" id="SSF57424">
    <property type="entry name" value="LDL receptor-like module"/>
    <property type="match status" value="2"/>
</dbReference>
<dbReference type="Pfam" id="PF00431">
    <property type="entry name" value="CUB"/>
    <property type="match status" value="2"/>
</dbReference>
<evidence type="ECO:0000259" key="8">
    <source>
        <dbReference type="PROSITE" id="PS01180"/>
    </source>
</evidence>
<feature type="domain" description="CUB" evidence="8">
    <location>
        <begin position="197"/>
        <end position="311"/>
    </location>
</feature>
<dbReference type="Gene3D" id="1.10.2000.10">
    <property type="entry name" value="Frizzled cysteine-rich domain"/>
    <property type="match status" value="1"/>
</dbReference>
<feature type="transmembrane region" description="Helical" evidence="7">
    <location>
        <begin position="114"/>
        <end position="139"/>
    </location>
</feature>
<feature type="disulfide bond" evidence="5">
    <location>
        <begin position="325"/>
        <end position="343"/>
    </location>
</feature>
<dbReference type="CDD" id="cd00041">
    <property type="entry name" value="CUB"/>
    <property type="match status" value="2"/>
</dbReference>
<evidence type="ECO:0000259" key="9">
    <source>
        <dbReference type="PROSITE" id="PS50038"/>
    </source>
</evidence>
<feature type="region of interest" description="Disordered" evidence="6">
    <location>
        <begin position="145"/>
        <end position="190"/>
    </location>
</feature>
<dbReference type="CDD" id="cd00112">
    <property type="entry name" value="LDLa"/>
    <property type="match status" value="2"/>
</dbReference>
<dbReference type="PROSITE" id="PS50068">
    <property type="entry name" value="LDLRA_2"/>
    <property type="match status" value="2"/>
</dbReference>
<evidence type="ECO:0000256" key="7">
    <source>
        <dbReference type="SAM" id="Phobius"/>
    </source>
</evidence>
<dbReference type="SUPFAM" id="SSF63501">
    <property type="entry name" value="Frizzled cysteine-rich domain"/>
    <property type="match status" value="1"/>
</dbReference>
<dbReference type="InterPro" id="IPR036055">
    <property type="entry name" value="LDL_receptor-like_sf"/>
</dbReference>
<name>A0ABM5EQE9_9SAUR</name>
<dbReference type="PROSITE" id="PS01180">
    <property type="entry name" value="CUB"/>
    <property type="match status" value="2"/>
</dbReference>
<comment type="caution">
    <text evidence="4">Lacks conserved residue(s) required for the propagation of feature annotation.</text>
</comment>
<dbReference type="InterPro" id="IPR000859">
    <property type="entry name" value="CUB_dom"/>
</dbReference>
<dbReference type="Pfam" id="PF01392">
    <property type="entry name" value="Fz"/>
    <property type="match status" value="1"/>
</dbReference>
<keyword evidence="7" id="KW-0812">Transmembrane</keyword>
<feature type="disulfide bond" evidence="5">
    <location>
        <begin position="337"/>
        <end position="352"/>
    </location>
</feature>
<dbReference type="InterPro" id="IPR002172">
    <property type="entry name" value="LDrepeatLR_classA_rpt"/>
</dbReference>
<evidence type="ECO:0000313" key="11">
    <source>
        <dbReference type="RefSeq" id="XP_072835368.1"/>
    </source>
</evidence>
<evidence type="ECO:0000256" key="3">
    <source>
        <dbReference type="ARBA" id="ARBA00023157"/>
    </source>
</evidence>
<dbReference type="SMART" id="SM00192">
    <property type="entry name" value="LDLa"/>
    <property type="match status" value="2"/>
</dbReference>
<keyword evidence="3 5" id="KW-1015">Disulfide bond</keyword>
<dbReference type="Gene3D" id="4.10.400.10">
    <property type="entry name" value="Low-density Lipoprotein Receptor"/>
    <property type="match status" value="2"/>
</dbReference>
<proteinExistence type="predicted"/>
<dbReference type="InterPro" id="IPR020067">
    <property type="entry name" value="Frizzled_dom"/>
</dbReference>
<keyword evidence="7" id="KW-0472">Membrane</keyword>
<evidence type="ECO:0000256" key="2">
    <source>
        <dbReference type="ARBA" id="ARBA00022737"/>
    </source>
</evidence>
<evidence type="ECO:0000256" key="5">
    <source>
        <dbReference type="PROSITE-ProRule" id="PRU00124"/>
    </source>
</evidence>
<reference evidence="11" key="1">
    <citation type="submission" date="2025-08" db="UniProtKB">
        <authorList>
            <consortium name="RefSeq"/>
        </authorList>
    </citation>
    <scope>IDENTIFICATION</scope>
</reference>
<gene>
    <name evidence="11" type="primary">MFRP</name>
</gene>
<sequence length="638" mass="69672">MPQEVGGCGSLGRAGILSTSPTPSLTAMKGYAEIILYPEAQEQSKENASPLTPPSSPQFLLTEFSNPVFEEDGEAPAQKDPEAENPNSMKVTANGFAQQVRDVASRKFKPDCKFSWFCVAILSTILLLLLALLVGIIIVSPEQKSARPIKPSPEASYAHTTPNATPSPFPGTSPSLASTTTPTHENLHGSTTPGPLCGGILHGPEGSFSSPNYPEPYPPDVLCKWQIQVTPGMVIQLKVEVLEVENSASCLYDRLEIYKEQDGASLWDGSTWYCGTVAPATINTNSSRLQVVFVSDSNIAPSGFTARYRAIAPNEKNCSWNEFLCDHGLCLLPEYVCDGYNNCQDKKDEANCSTKPKGCGGVLNSLEGEFSSPNYPQPYPHLQLCLWHITVPVGHIIDLRFRNFSLESEEECNYDFVEVYDSAGMGTTSMMGRFCSSRVPPVLTSSQHVMTVLFVADEGIADDGFFATYRAYNATEKTCGPSEFACQNGECQPQNLVCDGWHDCPDGSDEMNCTSISYPSFQPSCEPIEVEMCLGLSYNTTSFPNIWLTIPDQQGAEEILQDYLMLKDLSCYPDLRRLICSLFVPKCTPDGGVLQPCRSICLGAEQRCQRSLTLLGVPWPLNCNVLPDSTNPLECSMP</sequence>
<feature type="disulfide bond" evidence="5">
    <location>
        <begin position="479"/>
        <end position="491"/>
    </location>
</feature>
<evidence type="ECO:0000256" key="6">
    <source>
        <dbReference type="SAM" id="MobiDB-lite"/>
    </source>
</evidence>
<evidence type="ECO:0000256" key="1">
    <source>
        <dbReference type="ARBA" id="ARBA00004162"/>
    </source>
</evidence>
<evidence type="ECO:0000313" key="10">
    <source>
        <dbReference type="Proteomes" id="UP001652642"/>
    </source>
</evidence>
<dbReference type="Gene3D" id="2.60.120.290">
    <property type="entry name" value="Spermadhesin, CUB domain"/>
    <property type="match status" value="2"/>
</dbReference>
<evidence type="ECO:0000256" key="4">
    <source>
        <dbReference type="PROSITE-ProRule" id="PRU00090"/>
    </source>
</evidence>
<feature type="disulfide bond" evidence="5">
    <location>
        <begin position="318"/>
        <end position="330"/>
    </location>
</feature>
<dbReference type="PANTHER" id="PTHR24251">
    <property type="entry name" value="OVOCHYMASE-RELATED"/>
    <property type="match status" value="1"/>
</dbReference>